<dbReference type="STRING" id="745531.A0A0C3S905"/>
<dbReference type="PANTHER" id="PTHR10900">
    <property type="entry name" value="PERIOSTIN-RELATED"/>
    <property type="match status" value="1"/>
</dbReference>
<dbReference type="GO" id="GO:0000329">
    <property type="term" value="C:fungal-type vacuole membrane"/>
    <property type="evidence" value="ECO:0007669"/>
    <property type="project" value="TreeGrafter"/>
</dbReference>
<feature type="signal peptide" evidence="1">
    <location>
        <begin position="1"/>
        <end position="18"/>
    </location>
</feature>
<proteinExistence type="predicted"/>
<dbReference type="OrthoDB" id="286301at2759"/>
<organism evidence="3 4">
    <name type="scientific">Phlebiopsis gigantea (strain 11061_1 CR5-6)</name>
    <name type="common">White-rot fungus</name>
    <name type="synonym">Peniophora gigantea</name>
    <dbReference type="NCBI Taxonomy" id="745531"/>
    <lineage>
        <taxon>Eukaryota</taxon>
        <taxon>Fungi</taxon>
        <taxon>Dikarya</taxon>
        <taxon>Basidiomycota</taxon>
        <taxon>Agaricomycotina</taxon>
        <taxon>Agaricomycetes</taxon>
        <taxon>Polyporales</taxon>
        <taxon>Phanerochaetaceae</taxon>
        <taxon>Phlebiopsis</taxon>
    </lineage>
</organism>
<dbReference type="PROSITE" id="PS50213">
    <property type="entry name" value="FAS1"/>
    <property type="match status" value="2"/>
</dbReference>
<keyword evidence="1" id="KW-0732">Signal</keyword>
<name>A0A0C3S905_PHLG1</name>
<dbReference type="Proteomes" id="UP000053257">
    <property type="component" value="Unassembled WGS sequence"/>
</dbReference>
<dbReference type="Pfam" id="PF02469">
    <property type="entry name" value="Fasciclin"/>
    <property type="match status" value="2"/>
</dbReference>
<dbReference type="InterPro" id="IPR050904">
    <property type="entry name" value="Adhesion/Biosynth-related"/>
</dbReference>
<protein>
    <recommendedName>
        <fullName evidence="2">FAS1 domain-containing protein</fullName>
    </recommendedName>
</protein>
<dbReference type="SUPFAM" id="SSF82153">
    <property type="entry name" value="FAS1 domain"/>
    <property type="match status" value="2"/>
</dbReference>
<evidence type="ECO:0000256" key="1">
    <source>
        <dbReference type="SAM" id="SignalP"/>
    </source>
</evidence>
<reference evidence="3 4" key="1">
    <citation type="journal article" date="2014" name="PLoS Genet.">
        <title>Analysis of the Phlebiopsis gigantea genome, transcriptome and secretome provides insight into its pioneer colonization strategies of wood.</title>
        <authorList>
            <person name="Hori C."/>
            <person name="Ishida T."/>
            <person name="Igarashi K."/>
            <person name="Samejima M."/>
            <person name="Suzuki H."/>
            <person name="Master E."/>
            <person name="Ferreira P."/>
            <person name="Ruiz-Duenas F.J."/>
            <person name="Held B."/>
            <person name="Canessa P."/>
            <person name="Larrondo L.F."/>
            <person name="Schmoll M."/>
            <person name="Druzhinina I.S."/>
            <person name="Kubicek C.P."/>
            <person name="Gaskell J.A."/>
            <person name="Kersten P."/>
            <person name="St John F."/>
            <person name="Glasner J."/>
            <person name="Sabat G."/>
            <person name="Splinter BonDurant S."/>
            <person name="Syed K."/>
            <person name="Yadav J."/>
            <person name="Mgbeahuruike A.C."/>
            <person name="Kovalchuk A."/>
            <person name="Asiegbu F.O."/>
            <person name="Lackner G."/>
            <person name="Hoffmeister D."/>
            <person name="Rencoret J."/>
            <person name="Gutierrez A."/>
            <person name="Sun H."/>
            <person name="Lindquist E."/>
            <person name="Barry K."/>
            <person name="Riley R."/>
            <person name="Grigoriev I.V."/>
            <person name="Henrissat B."/>
            <person name="Kues U."/>
            <person name="Berka R.M."/>
            <person name="Martinez A.T."/>
            <person name="Covert S.F."/>
            <person name="Blanchette R.A."/>
            <person name="Cullen D."/>
        </authorList>
    </citation>
    <scope>NUCLEOTIDE SEQUENCE [LARGE SCALE GENOMIC DNA]</scope>
    <source>
        <strain evidence="3 4">11061_1 CR5-6</strain>
    </source>
</reference>
<dbReference type="InterPro" id="IPR000782">
    <property type="entry name" value="FAS1_domain"/>
</dbReference>
<dbReference type="PANTHER" id="PTHR10900:SF122">
    <property type="entry name" value="FAS1 DOMAIN-CONTAINING PROTEIN"/>
    <property type="match status" value="1"/>
</dbReference>
<feature type="domain" description="FAS1" evidence="2">
    <location>
        <begin position="177"/>
        <end position="327"/>
    </location>
</feature>
<feature type="non-terminal residue" evidence="3">
    <location>
        <position position="331"/>
    </location>
</feature>
<dbReference type="InterPro" id="IPR036378">
    <property type="entry name" value="FAS1_dom_sf"/>
</dbReference>
<dbReference type="EMBL" id="KN840534">
    <property type="protein sequence ID" value="KIP05780.1"/>
    <property type="molecule type" value="Genomic_DNA"/>
</dbReference>
<evidence type="ECO:0000313" key="4">
    <source>
        <dbReference type="Proteomes" id="UP000053257"/>
    </source>
</evidence>
<evidence type="ECO:0000313" key="3">
    <source>
        <dbReference type="EMBL" id="KIP05780.1"/>
    </source>
</evidence>
<dbReference type="GO" id="GO:0005615">
    <property type="term" value="C:extracellular space"/>
    <property type="evidence" value="ECO:0007669"/>
    <property type="project" value="TreeGrafter"/>
</dbReference>
<dbReference type="SMART" id="SM00554">
    <property type="entry name" value="FAS1"/>
    <property type="match status" value="2"/>
</dbReference>
<dbReference type="AlphaFoldDB" id="A0A0C3S905"/>
<dbReference type="GO" id="GO:0016236">
    <property type="term" value="P:macroautophagy"/>
    <property type="evidence" value="ECO:0007669"/>
    <property type="project" value="TreeGrafter"/>
</dbReference>
<dbReference type="Gene3D" id="2.30.180.10">
    <property type="entry name" value="FAS1 domain"/>
    <property type="match status" value="2"/>
</dbReference>
<feature type="chain" id="PRO_5002169449" description="FAS1 domain-containing protein" evidence="1">
    <location>
        <begin position="19"/>
        <end position="331"/>
    </location>
</feature>
<accession>A0A0C3S905</accession>
<keyword evidence="4" id="KW-1185">Reference proteome</keyword>
<gene>
    <name evidence="3" type="ORF">PHLGIDRAFT_107813</name>
</gene>
<sequence>MKSATLSAVVLAAVSARAQNTTFLDGLVTALQGAGLTELVNVAAAVNGTSVGQSLLTNLTSGDAYTIFAPDNDAWSSASSNITNNVTTLADVFSYHVIPGNLANFSSRYPNVTLARTLYDDPLTVHLEGGKPQVVAWAVRGDDQTHVLNQPNDAIVQWSVTYGNLTILAIDHVLNVPGNLTATIHANSQLAAGEAVLKNATLSFYNTTTNSTHDVTFFHALNAGYHGFTLFYPNNSAIGAANSTFASLASNRTALNDVLFNHIINGTSVYSPFLQGSQEYATTAGDTLSFSVNSTGQYVTRGNITARIVQPDVLLSNGVVHIIDSVLVDTE</sequence>
<feature type="domain" description="FAS1" evidence="2">
    <location>
        <begin position="7"/>
        <end position="174"/>
    </location>
</feature>
<dbReference type="HOGENOM" id="CLU_033355_1_0_1"/>
<evidence type="ECO:0000259" key="2">
    <source>
        <dbReference type="PROSITE" id="PS50213"/>
    </source>
</evidence>